<comment type="caution">
    <text evidence="10">Lacks conserved residue(s) required for the propagation of feature annotation.</text>
</comment>
<evidence type="ECO:0000256" key="12">
    <source>
        <dbReference type="RuleBase" id="RU361183"/>
    </source>
</evidence>
<dbReference type="Gene3D" id="3.40.390.10">
    <property type="entry name" value="Collagenase (Catalytic Domain)"/>
    <property type="match status" value="1"/>
</dbReference>
<feature type="binding site" evidence="11">
    <location>
        <position position="156"/>
    </location>
    <ligand>
        <name>Zn(2+)</name>
        <dbReference type="ChEBI" id="CHEBI:29105"/>
        <note>catalytic</note>
    </ligand>
</feature>
<feature type="binding site" evidence="11">
    <location>
        <position position="160"/>
    </location>
    <ligand>
        <name>Zn(2+)</name>
        <dbReference type="ChEBI" id="CHEBI:29105"/>
        <note>catalytic</note>
    </ligand>
</feature>
<evidence type="ECO:0000256" key="4">
    <source>
        <dbReference type="ARBA" id="ARBA00022723"/>
    </source>
</evidence>
<feature type="binding site" evidence="11">
    <location>
        <position position="166"/>
    </location>
    <ligand>
        <name>Zn(2+)</name>
        <dbReference type="ChEBI" id="CHEBI:29105"/>
        <note>catalytic</note>
    </ligand>
</feature>
<keyword evidence="6 11" id="KW-0862">Zinc</keyword>
<sequence>VEDNEVEDGILLIGERELQLPELPLDFLNTNPAMTEDNKLLVQGDMVLTLDQAAKLYGGRTGRKATYKDEYLWPNGEIPYKLSKQSKLDEDVIKSALQFWMDSTCVKFRELKTYEKAPNYLYFVRENGCWSSVGMVENEQKISIGPGCDKKQVIMHEVGHALGFHHEQSRSDRDNHVVLFLENVDPDMRFNFKKERDNNYSVEYDYTSLMHYQLDGYSIDPFEVRTLMPKNPLDAYLITEKSGLSFRDIKLANLMYKCGSHCRNQLTCYHGGYIGPDCSCRCPPGTRGRQCGSKFQDYYPPNVCGEMVTSERIISSPGFPDQQKKDTTCIWWIQAPYGKRVQLVTKAFELENRYVGTKDTVLHKKCIWDKLDVRTDNLYMGTIYCGEEIKKGEVFTSSARDLVLEYHAMSPYRKGFQFNVEFLPVRRFNSDIGKSCGNSFKMKYDVSYHVTTPKYPNNYEPETKCEYTFWAPSSTDRLHLHFYDFIFEKSLSCSKDNVTIESLVTGDTQV</sequence>
<dbReference type="SUPFAM" id="SSF55486">
    <property type="entry name" value="Metalloproteases ('zincins'), catalytic domain"/>
    <property type="match status" value="1"/>
</dbReference>
<evidence type="ECO:0000256" key="8">
    <source>
        <dbReference type="ARBA" id="ARBA00023157"/>
    </source>
</evidence>
<dbReference type="CDD" id="cd00041">
    <property type="entry name" value="CUB"/>
    <property type="match status" value="2"/>
</dbReference>
<dbReference type="RefSeq" id="XP_022254838.1">
    <property type="nucleotide sequence ID" value="XM_022399130.1"/>
</dbReference>
<dbReference type="CDD" id="cd04280">
    <property type="entry name" value="ZnMc_astacin_like"/>
    <property type="match status" value="1"/>
</dbReference>
<protein>
    <recommendedName>
        <fullName evidence="12">Metalloendopeptidase</fullName>
        <ecNumber evidence="12">3.4.24.-</ecNumber>
    </recommendedName>
</protein>
<feature type="disulfide bond" evidence="10">
    <location>
        <begin position="258"/>
        <end position="268"/>
    </location>
</feature>
<feature type="non-terminal residue" evidence="17">
    <location>
        <position position="1"/>
    </location>
</feature>
<comment type="cofactor">
    <cofactor evidence="11 12">
        <name>Zn(2+)</name>
        <dbReference type="ChEBI" id="CHEBI:29105"/>
    </cofactor>
    <text evidence="11 12">Binds 1 zinc ion per subunit.</text>
</comment>
<evidence type="ECO:0000259" key="14">
    <source>
        <dbReference type="PROSITE" id="PS50026"/>
    </source>
</evidence>
<dbReference type="PROSITE" id="PS00022">
    <property type="entry name" value="EGF_1"/>
    <property type="match status" value="1"/>
</dbReference>
<dbReference type="InterPro" id="IPR000859">
    <property type="entry name" value="CUB_dom"/>
</dbReference>
<evidence type="ECO:0000259" key="13">
    <source>
        <dbReference type="PROSITE" id="PS01180"/>
    </source>
</evidence>
<keyword evidence="7 11" id="KW-0482">Metalloprotease</keyword>
<dbReference type="InterPro" id="IPR024079">
    <property type="entry name" value="MetalloPept_cat_dom_sf"/>
</dbReference>
<feature type="domain" description="Peptidase M12A" evidence="15">
    <location>
        <begin position="64"/>
        <end position="259"/>
    </location>
</feature>
<dbReference type="Gene3D" id="2.60.120.290">
    <property type="entry name" value="Spermadhesin, CUB domain"/>
    <property type="match status" value="2"/>
</dbReference>
<dbReference type="InterPro" id="IPR035914">
    <property type="entry name" value="Sperma_CUB_dom_sf"/>
</dbReference>
<organism evidence="16 17">
    <name type="scientific">Limulus polyphemus</name>
    <name type="common">Atlantic horseshoe crab</name>
    <dbReference type="NCBI Taxonomy" id="6850"/>
    <lineage>
        <taxon>Eukaryota</taxon>
        <taxon>Metazoa</taxon>
        <taxon>Ecdysozoa</taxon>
        <taxon>Arthropoda</taxon>
        <taxon>Chelicerata</taxon>
        <taxon>Merostomata</taxon>
        <taxon>Xiphosura</taxon>
        <taxon>Limulidae</taxon>
        <taxon>Limulus</taxon>
    </lineage>
</organism>
<name>A0ABM1TG32_LIMPO</name>
<evidence type="ECO:0000256" key="2">
    <source>
        <dbReference type="ARBA" id="ARBA00022536"/>
    </source>
</evidence>
<dbReference type="PRINTS" id="PR00480">
    <property type="entry name" value="ASTACIN"/>
</dbReference>
<feature type="active site" evidence="11">
    <location>
        <position position="157"/>
    </location>
</feature>
<dbReference type="Proteomes" id="UP000694941">
    <property type="component" value="Unplaced"/>
</dbReference>
<comment type="function">
    <text evidence="9">Zinc metalloprotease. Provoques deadhesion of endothelial cells from cell cultures, and also degradation of fibronectin, fibrinogen and gelatin in vitro. Its role in the venom is not fully understood but it might act as a spreading factor that facilitates diffusion of other venom toxins. Alternatively, it might be involved in the proteolytic processing of other venom toxins or it might play a role in extra-oral digestion of prey.</text>
</comment>
<evidence type="ECO:0000313" key="17">
    <source>
        <dbReference type="RefSeq" id="XP_022254838.1"/>
    </source>
</evidence>
<dbReference type="SMART" id="SM00235">
    <property type="entry name" value="ZnMc"/>
    <property type="match status" value="1"/>
</dbReference>
<evidence type="ECO:0000256" key="3">
    <source>
        <dbReference type="ARBA" id="ARBA00022670"/>
    </source>
</evidence>
<keyword evidence="5 11" id="KW-0378">Hydrolase</keyword>
<evidence type="ECO:0000256" key="1">
    <source>
        <dbReference type="ARBA" id="ARBA00011245"/>
    </source>
</evidence>
<dbReference type="InterPro" id="IPR006026">
    <property type="entry name" value="Peptidase_Metallo"/>
</dbReference>
<evidence type="ECO:0000256" key="9">
    <source>
        <dbReference type="ARBA" id="ARBA00025529"/>
    </source>
</evidence>
<keyword evidence="8 10" id="KW-1015">Disulfide bond</keyword>
<feature type="domain" description="CUB" evidence="13">
    <location>
        <begin position="436"/>
        <end position="510"/>
    </location>
</feature>
<dbReference type="PROSITE" id="PS51864">
    <property type="entry name" value="ASTACIN"/>
    <property type="match status" value="1"/>
</dbReference>
<dbReference type="PROSITE" id="PS50026">
    <property type="entry name" value="EGF_3"/>
    <property type="match status" value="1"/>
</dbReference>
<dbReference type="PANTHER" id="PTHR10127:SF893">
    <property type="entry name" value="METALLOENDOPEPTIDASE"/>
    <property type="match status" value="1"/>
</dbReference>
<reference evidence="17" key="1">
    <citation type="submission" date="2025-08" db="UniProtKB">
        <authorList>
            <consortium name="RefSeq"/>
        </authorList>
    </citation>
    <scope>IDENTIFICATION</scope>
    <source>
        <tissue evidence="17">Muscle</tissue>
    </source>
</reference>
<evidence type="ECO:0000256" key="6">
    <source>
        <dbReference type="ARBA" id="ARBA00022833"/>
    </source>
</evidence>
<proteinExistence type="predicted"/>
<dbReference type="SMART" id="SM00042">
    <property type="entry name" value="CUB"/>
    <property type="match status" value="1"/>
</dbReference>
<dbReference type="Pfam" id="PF01400">
    <property type="entry name" value="Astacin"/>
    <property type="match status" value="1"/>
</dbReference>
<feature type="disulfide bond" evidence="10">
    <location>
        <begin position="282"/>
        <end position="291"/>
    </location>
</feature>
<evidence type="ECO:0000313" key="16">
    <source>
        <dbReference type="Proteomes" id="UP000694941"/>
    </source>
</evidence>
<feature type="domain" description="CUB" evidence="13">
    <location>
        <begin position="291"/>
        <end position="425"/>
    </location>
</feature>
<evidence type="ECO:0000259" key="15">
    <source>
        <dbReference type="PROSITE" id="PS51864"/>
    </source>
</evidence>
<keyword evidence="2 10" id="KW-0245">EGF-like domain</keyword>
<comment type="subunit">
    <text evidence="1">Monomer.</text>
</comment>
<evidence type="ECO:0000256" key="11">
    <source>
        <dbReference type="PROSITE-ProRule" id="PRU01211"/>
    </source>
</evidence>
<keyword evidence="3 11" id="KW-0645">Protease</keyword>
<evidence type="ECO:0000256" key="7">
    <source>
        <dbReference type="ARBA" id="ARBA00023049"/>
    </source>
</evidence>
<dbReference type="PANTHER" id="PTHR10127">
    <property type="entry name" value="DISCOIDIN, CUB, EGF, LAMININ , AND ZINC METALLOPROTEASE DOMAIN CONTAINING"/>
    <property type="match status" value="1"/>
</dbReference>
<dbReference type="EC" id="3.4.24.-" evidence="12"/>
<dbReference type="PROSITE" id="PS01180">
    <property type="entry name" value="CUB"/>
    <property type="match status" value="2"/>
</dbReference>
<keyword evidence="4 11" id="KW-0479">Metal-binding</keyword>
<feature type="domain" description="EGF-like" evidence="14">
    <location>
        <begin position="254"/>
        <end position="292"/>
    </location>
</feature>
<evidence type="ECO:0000256" key="10">
    <source>
        <dbReference type="PROSITE-ProRule" id="PRU00076"/>
    </source>
</evidence>
<accession>A0ABM1TG32</accession>
<dbReference type="SUPFAM" id="SSF49854">
    <property type="entry name" value="Spermadhesin, CUB domain"/>
    <property type="match status" value="2"/>
</dbReference>
<dbReference type="InterPro" id="IPR001506">
    <property type="entry name" value="Peptidase_M12A"/>
</dbReference>
<dbReference type="Pfam" id="PF00431">
    <property type="entry name" value="CUB"/>
    <property type="match status" value="2"/>
</dbReference>
<dbReference type="InterPro" id="IPR034035">
    <property type="entry name" value="Astacin-like_dom"/>
</dbReference>
<gene>
    <name evidence="17" type="primary">LOC106470524</name>
</gene>
<dbReference type="GeneID" id="106470524"/>
<dbReference type="InterPro" id="IPR000742">
    <property type="entry name" value="EGF"/>
</dbReference>
<evidence type="ECO:0000256" key="5">
    <source>
        <dbReference type="ARBA" id="ARBA00022801"/>
    </source>
</evidence>
<keyword evidence="16" id="KW-1185">Reference proteome</keyword>